<feature type="transmembrane region" description="Helical" evidence="1">
    <location>
        <begin position="64"/>
        <end position="86"/>
    </location>
</feature>
<dbReference type="Proteomes" id="UP000886523">
    <property type="component" value="Unassembled WGS sequence"/>
</dbReference>
<evidence type="ECO:0000313" key="2">
    <source>
        <dbReference type="EMBL" id="KAF9517121.1"/>
    </source>
</evidence>
<keyword evidence="1" id="KW-0472">Membrane</keyword>
<keyword evidence="1" id="KW-0812">Transmembrane</keyword>
<name>A0A9P6B3Q9_9AGAM</name>
<evidence type="ECO:0000256" key="1">
    <source>
        <dbReference type="SAM" id="Phobius"/>
    </source>
</evidence>
<keyword evidence="1" id="KW-1133">Transmembrane helix</keyword>
<dbReference type="AlphaFoldDB" id="A0A9P6B3Q9"/>
<dbReference type="EMBL" id="MU128934">
    <property type="protein sequence ID" value="KAF9517121.1"/>
    <property type="molecule type" value="Genomic_DNA"/>
</dbReference>
<sequence length="93" mass="10107">MSSLYAPTPQSPYETIPVRSAGIVPTPDSNNDFEKGGTLLAAMDIQRLPPYLVLSNILGFRERFSLLFFIVFGGALVGFVLGTCAMRASKYSD</sequence>
<reference evidence="2" key="1">
    <citation type="journal article" date="2020" name="Nat. Commun.">
        <title>Large-scale genome sequencing of mycorrhizal fungi provides insights into the early evolution of symbiotic traits.</title>
        <authorList>
            <person name="Miyauchi S."/>
            <person name="Kiss E."/>
            <person name="Kuo A."/>
            <person name="Drula E."/>
            <person name="Kohler A."/>
            <person name="Sanchez-Garcia M."/>
            <person name="Morin E."/>
            <person name="Andreopoulos B."/>
            <person name="Barry K.W."/>
            <person name="Bonito G."/>
            <person name="Buee M."/>
            <person name="Carver A."/>
            <person name="Chen C."/>
            <person name="Cichocki N."/>
            <person name="Clum A."/>
            <person name="Culley D."/>
            <person name="Crous P.W."/>
            <person name="Fauchery L."/>
            <person name="Girlanda M."/>
            <person name="Hayes R.D."/>
            <person name="Keri Z."/>
            <person name="LaButti K."/>
            <person name="Lipzen A."/>
            <person name="Lombard V."/>
            <person name="Magnuson J."/>
            <person name="Maillard F."/>
            <person name="Murat C."/>
            <person name="Nolan M."/>
            <person name="Ohm R.A."/>
            <person name="Pangilinan J."/>
            <person name="Pereira M.F."/>
            <person name="Perotto S."/>
            <person name="Peter M."/>
            <person name="Pfister S."/>
            <person name="Riley R."/>
            <person name="Sitrit Y."/>
            <person name="Stielow J.B."/>
            <person name="Szollosi G."/>
            <person name="Zifcakova L."/>
            <person name="Stursova M."/>
            <person name="Spatafora J.W."/>
            <person name="Tedersoo L."/>
            <person name="Vaario L.M."/>
            <person name="Yamada A."/>
            <person name="Yan M."/>
            <person name="Wang P."/>
            <person name="Xu J."/>
            <person name="Bruns T."/>
            <person name="Baldrian P."/>
            <person name="Vilgalys R."/>
            <person name="Dunand C."/>
            <person name="Henrissat B."/>
            <person name="Grigoriev I.V."/>
            <person name="Hibbett D."/>
            <person name="Nagy L.G."/>
            <person name="Martin F.M."/>
        </authorList>
    </citation>
    <scope>NUCLEOTIDE SEQUENCE</scope>
    <source>
        <strain evidence="2">UP504</strain>
    </source>
</reference>
<keyword evidence="3" id="KW-1185">Reference proteome</keyword>
<comment type="caution">
    <text evidence="2">The sequence shown here is derived from an EMBL/GenBank/DDBJ whole genome shotgun (WGS) entry which is preliminary data.</text>
</comment>
<protein>
    <submittedName>
        <fullName evidence="2">Uncharacterized protein</fullName>
    </submittedName>
</protein>
<evidence type="ECO:0000313" key="3">
    <source>
        <dbReference type="Proteomes" id="UP000886523"/>
    </source>
</evidence>
<accession>A0A9P6B3Q9</accession>
<proteinExistence type="predicted"/>
<gene>
    <name evidence="2" type="ORF">BS47DRAFT_1340149</name>
</gene>
<organism evidence="2 3">
    <name type="scientific">Hydnum rufescens UP504</name>
    <dbReference type="NCBI Taxonomy" id="1448309"/>
    <lineage>
        <taxon>Eukaryota</taxon>
        <taxon>Fungi</taxon>
        <taxon>Dikarya</taxon>
        <taxon>Basidiomycota</taxon>
        <taxon>Agaricomycotina</taxon>
        <taxon>Agaricomycetes</taxon>
        <taxon>Cantharellales</taxon>
        <taxon>Hydnaceae</taxon>
        <taxon>Hydnum</taxon>
    </lineage>
</organism>